<dbReference type="InterPro" id="IPR036322">
    <property type="entry name" value="WD40_repeat_dom_sf"/>
</dbReference>
<dbReference type="SMART" id="SM00320">
    <property type="entry name" value="WD40"/>
    <property type="match status" value="7"/>
</dbReference>
<evidence type="ECO:0000256" key="3">
    <source>
        <dbReference type="ARBA" id="ARBA00025726"/>
    </source>
</evidence>
<dbReference type="InterPro" id="IPR045241">
    <property type="entry name" value="Prp46/PLRG1-like"/>
</dbReference>
<organism evidence="6">
    <name type="scientific">Fibrocapsa japonica</name>
    <dbReference type="NCBI Taxonomy" id="94617"/>
    <lineage>
        <taxon>Eukaryota</taxon>
        <taxon>Sar</taxon>
        <taxon>Stramenopiles</taxon>
        <taxon>Ochrophyta</taxon>
        <taxon>Raphidophyceae</taxon>
        <taxon>Chattonellales</taxon>
        <taxon>Chattonellaceae</taxon>
        <taxon>Fibrocapsa</taxon>
    </lineage>
</organism>
<reference evidence="6" key="1">
    <citation type="submission" date="2021-01" db="EMBL/GenBank/DDBJ databases">
        <authorList>
            <person name="Corre E."/>
            <person name="Pelletier E."/>
            <person name="Niang G."/>
            <person name="Scheremetjew M."/>
            <person name="Finn R."/>
            <person name="Kale V."/>
            <person name="Holt S."/>
            <person name="Cochrane G."/>
            <person name="Meng A."/>
            <person name="Brown T."/>
            <person name="Cohen L."/>
        </authorList>
    </citation>
    <scope>NUCLEOTIDE SEQUENCE</scope>
    <source>
        <strain evidence="6">CCMP1661</strain>
    </source>
</reference>
<evidence type="ECO:0000256" key="1">
    <source>
        <dbReference type="ARBA" id="ARBA00022574"/>
    </source>
</evidence>
<feature type="region of interest" description="Disordered" evidence="5">
    <location>
        <begin position="139"/>
        <end position="198"/>
    </location>
</feature>
<accession>A0A7S2V5E3</accession>
<feature type="region of interest" description="Disordered" evidence="5">
    <location>
        <begin position="76"/>
        <end position="100"/>
    </location>
</feature>
<feature type="repeat" description="WD" evidence="4">
    <location>
        <begin position="300"/>
        <end position="341"/>
    </location>
</feature>
<dbReference type="InterPro" id="IPR020472">
    <property type="entry name" value="WD40_PAC1"/>
</dbReference>
<dbReference type="InterPro" id="IPR019775">
    <property type="entry name" value="WD40_repeat_CS"/>
</dbReference>
<sequence length="533" mass="57571">MATATAENRVEPESKVAEPSESGQLSSINTLVLKSMKRTFDMFIGSAGQPIPEFLPSHRLKISCKMNAEYAPVIGVNQGQDSNGPVDEGKGNKKSSGSQVDKILLSIEQEKREKTKQQQISTALTVAAANKQRAAGNDYQFQTPLPPASRQGAGSGGSAPAHKAGGGGDGGSGKLVLATTSAGTLTKRRGGTTKVPRPEWHAPWRLQAVISGHLGWVRSIAFDPSNEWYVTGSADRTIKIWDLAKCSAGAEGGLKLTLTGHINCVRGLAVSPRHPYLFSAGEDKLVKCWDLEYNKVVRHYHGHLSGVYDLKMHPTLDILITAGRDSVARVWDIRTKQQVHVLSGHENTVGTIAVNAVDPQVITGSHDCTIKLWDLAAGRSLTTLTHHKKAVRAVVTHPKEFSFVSAAADNLKKWQCKDGVFLKNLSGHNTIINCAAVNEDGVLVSGGDNGSLCLWDYATGYQFQKIDSVVQPGSLDCEAGIFAACFDVTGSRLITCEADKTVKIWKEDPEASEESHPIDMKSWTRQCLAPKRY</sequence>
<dbReference type="Pfam" id="PF00400">
    <property type="entry name" value="WD40"/>
    <property type="match status" value="6"/>
</dbReference>
<feature type="compositionally biased region" description="Basic and acidic residues" evidence="5">
    <location>
        <begin position="8"/>
        <end position="18"/>
    </location>
</feature>
<feature type="repeat" description="WD" evidence="4">
    <location>
        <begin position="258"/>
        <end position="299"/>
    </location>
</feature>
<dbReference type="PRINTS" id="PR00320">
    <property type="entry name" value="GPROTEINBRPT"/>
</dbReference>
<feature type="region of interest" description="Disordered" evidence="5">
    <location>
        <begin position="1"/>
        <end position="24"/>
    </location>
</feature>
<dbReference type="PROSITE" id="PS50294">
    <property type="entry name" value="WD_REPEATS_REGION"/>
    <property type="match status" value="5"/>
</dbReference>
<dbReference type="Gene3D" id="2.130.10.10">
    <property type="entry name" value="YVTN repeat-like/Quinoprotein amine dehydrogenase"/>
    <property type="match status" value="1"/>
</dbReference>
<protein>
    <recommendedName>
        <fullName evidence="7">Pre-mRNA-splicing factor prp46</fullName>
    </recommendedName>
</protein>
<comment type="similarity">
    <text evidence="3">Belongs to the WD repeat PRL1/PRL2 family.</text>
</comment>
<dbReference type="InterPro" id="IPR015943">
    <property type="entry name" value="WD40/YVTN_repeat-like_dom_sf"/>
</dbReference>
<keyword evidence="1 4" id="KW-0853">WD repeat</keyword>
<feature type="repeat" description="WD" evidence="4">
    <location>
        <begin position="342"/>
        <end position="383"/>
    </location>
</feature>
<dbReference type="PROSITE" id="PS00678">
    <property type="entry name" value="WD_REPEATS_1"/>
    <property type="match status" value="2"/>
</dbReference>
<evidence type="ECO:0000256" key="4">
    <source>
        <dbReference type="PROSITE-ProRule" id="PRU00221"/>
    </source>
</evidence>
<gene>
    <name evidence="6" type="ORF">FJAP1339_LOCUS10864</name>
</gene>
<dbReference type="GO" id="GO:0071013">
    <property type="term" value="C:catalytic step 2 spliceosome"/>
    <property type="evidence" value="ECO:0007669"/>
    <property type="project" value="TreeGrafter"/>
</dbReference>
<evidence type="ECO:0000313" key="6">
    <source>
        <dbReference type="EMBL" id="CAD9872759.1"/>
    </source>
</evidence>
<dbReference type="PROSITE" id="PS50082">
    <property type="entry name" value="WD_REPEATS_2"/>
    <property type="match status" value="5"/>
</dbReference>
<dbReference type="CDD" id="cd00200">
    <property type="entry name" value="WD40"/>
    <property type="match status" value="1"/>
</dbReference>
<name>A0A7S2V5E3_9STRA</name>
<feature type="compositionally biased region" description="Gly residues" evidence="5">
    <location>
        <begin position="164"/>
        <end position="173"/>
    </location>
</feature>
<dbReference type="AlphaFoldDB" id="A0A7S2V5E3"/>
<evidence type="ECO:0000256" key="5">
    <source>
        <dbReference type="SAM" id="MobiDB-lite"/>
    </source>
</evidence>
<feature type="repeat" description="WD" evidence="4">
    <location>
        <begin position="210"/>
        <end position="243"/>
    </location>
</feature>
<dbReference type="SUPFAM" id="SSF50978">
    <property type="entry name" value="WD40 repeat-like"/>
    <property type="match status" value="1"/>
</dbReference>
<keyword evidence="2" id="KW-0677">Repeat</keyword>
<feature type="repeat" description="WD" evidence="4">
    <location>
        <begin position="425"/>
        <end position="465"/>
    </location>
</feature>
<evidence type="ECO:0008006" key="7">
    <source>
        <dbReference type="Google" id="ProtNLM"/>
    </source>
</evidence>
<dbReference type="GO" id="GO:0000974">
    <property type="term" value="C:Prp19 complex"/>
    <property type="evidence" value="ECO:0007669"/>
    <property type="project" value="TreeGrafter"/>
</dbReference>
<dbReference type="PANTHER" id="PTHR19923">
    <property type="entry name" value="WD40 REPEAT PROTEINPRL1/PRL2-RELATED"/>
    <property type="match status" value="1"/>
</dbReference>
<dbReference type="PANTHER" id="PTHR19923:SF0">
    <property type="entry name" value="PLEIOTROPIC REGULATOR 1"/>
    <property type="match status" value="1"/>
</dbReference>
<dbReference type="EMBL" id="HBHR01021407">
    <property type="protein sequence ID" value="CAD9872759.1"/>
    <property type="molecule type" value="Transcribed_RNA"/>
</dbReference>
<dbReference type="InterPro" id="IPR001680">
    <property type="entry name" value="WD40_rpt"/>
</dbReference>
<evidence type="ECO:0000256" key="2">
    <source>
        <dbReference type="ARBA" id="ARBA00022737"/>
    </source>
</evidence>
<proteinExistence type="inferred from homology"/>
<feature type="compositionally biased region" description="Low complexity" evidence="5">
    <location>
        <begin position="148"/>
        <end position="163"/>
    </location>
</feature>
<dbReference type="GO" id="GO:0000398">
    <property type="term" value="P:mRNA splicing, via spliceosome"/>
    <property type="evidence" value="ECO:0007669"/>
    <property type="project" value="InterPro"/>
</dbReference>
<dbReference type="FunFam" id="2.130.10.10:FF:000012">
    <property type="entry name" value="Putative pleiotropic regulator 1"/>
    <property type="match status" value="1"/>
</dbReference>
<dbReference type="GO" id="GO:0071011">
    <property type="term" value="C:precatalytic spliceosome"/>
    <property type="evidence" value="ECO:0007669"/>
    <property type="project" value="TreeGrafter"/>
</dbReference>